<organism evidence="2 3">
    <name type="scientific">Trachymyrmex septentrionalis</name>
    <dbReference type="NCBI Taxonomy" id="34720"/>
    <lineage>
        <taxon>Eukaryota</taxon>
        <taxon>Metazoa</taxon>
        <taxon>Ecdysozoa</taxon>
        <taxon>Arthropoda</taxon>
        <taxon>Hexapoda</taxon>
        <taxon>Insecta</taxon>
        <taxon>Pterygota</taxon>
        <taxon>Neoptera</taxon>
        <taxon>Endopterygota</taxon>
        <taxon>Hymenoptera</taxon>
        <taxon>Apocrita</taxon>
        <taxon>Aculeata</taxon>
        <taxon>Formicoidea</taxon>
        <taxon>Formicidae</taxon>
        <taxon>Myrmicinae</taxon>
        <taxon>Trachymyrmex</taxon>
    </lineage>
</organism>
<reference evidence="2 3" key="1">
    <citation type="submission" date="2016-03" db="EMBL/GenBank/DDBJ databases">
        <title>Trachymyrmex septentrionalis WGS genome.</title>
        <authorList>
            <person name="Nygaard S."/>
            <person name="Hu H."/>
            <person name="Boomsma J."/>
            <person name="Zhang G."/>
        </authorList>
    </citation>
    <scope>NUCLEOTIDE SEQUENCE [LARGE SCALE GENOMIC DNA]</scope>
    <source>
        <strain evidence="2">Tsep2-gDNA-1</strain>
        <tissue evidence="2">Whole body</tissue>
    </source>
</reference>
<dbReference type="STRING" id="34720.A0A195FA59"/>
<gene>
    <name evidence="2" type="ORF">ALC56_08371</name>
</gene>
<evidence type="ECO:0000313" key="3">
    <source>
        <dbReference type="Proteomes" id="UP000078541"/>
    </source>
</evidence>
<accession>A0A195FA59</accession>
<evidence type="ECO:0000256" key="1">
    <source>
        <dbReference type="SAM" id="MobiDB-lite"/>
    </source>
</evidence>
<dbReference type="EMBL" id="KQ981720">
    <property type="protein sequence ID" value="KYN37313.1"/>
    <property type="molecule type" value="Genomic_DNA"/>
</dbReference>
<proteinExistence type="predicted"/>
<name>A0A195FA59_9HYME</name>
<feature type="region of interest" description="Disordered" evidence="1">
    <location>
        <begin position="1"/>
        <end position="25"/>
    </location>
</feature>
<sequence length="128" mass="14785">MEESFEGIECREEKKVGRRSEEMEGVKRRVRWRRLECPRTTNHNHGYVRYALPPASSSLLLMSSNVTRLTELMNADRKRAPRFGMPTRATSLDVSRVSIYEGLRGSLLPTTILLSRQNGLEFSDPRME</sequence>
<keyword evidence="3" id="KW-1185">Reference proteome</keyword>
<dbReference type="AlphaFoldDB" id="A0A195FA59"/>
<feature type="compositionally biased region" description="Basic and acidic residues" evidence="1">
    <location>
        <begin position="8"/>
        <end position="25"/>
    </location>
</feature>
<dbReference type="Proteomes" id="UP000078541">
    <property type="component" value="Unassembled WGS sequence"/>
</dbReference>
<protein>
    <submittedName>
        <fullName evidence="2">Uncharacterized protein</fullName>
    </submittedName>
</protein>
<evidence type="ECO:0000313" key="2">
    <source>
        <dbReference type="EMBL" id="KYN37313.1"/>
    </source>
</evidence>